<keyword evidence="2" id="KW-1185">Reference proteome</keyword>
<organism evidence="1 2">
    <name type="scientific">Pseudomonas shirazensis</name>
    <dbReference type="NCBI Taxonomy" id="2745494"/>
    <lineage>
        <taxon>Bacteria</taxon>
        <taxon>Pseudomonadati</taxon>
        <taxon>Pseudomonadota</taxon>
        <taxon>Gammaproteobacteria</taxon>
        <taxon>Pseudomonadales</taxon>
        <taxon>Pseudomonadaceae</taxon>
        <taxon>Pseudomonas</taxon>
    </lineage>
</organism>
<dbReference type="EMBL" id="JBBNAW010000071">
    <property type="protein sequence ID" value="MEK2612336.1"/>
    <property type="molecule type" value="Genomic_DNA"/>
</dbReference>
<sequence length="60" mass="6749">QPVMAAILATTTFRTKPSFEIFYTRNGHQHSADSVIAKACQDKSFRLHRHSATMDGNRLS</sequence>
<gene>
    <name evidence="1" type="ORF">WLF18_24935</name>
</gene>
<dbReference type="Proteomes" id="UP001386972">
    <property type="component" value="Unassembled WGS sequence"/>
</dbReference>
<comment type="caution">
    <text evidence="1">The sequence shown here is derived from an EMBL/GenBank/DDBJ whole genome shotgun (WGS) entry which is preliminary data.</text>
</comment>
<reference evidence="1 2" key="1">
    <citation type="submission" date="2024-03" db="EMBL/GenBank/DDBJ databases">
        <title>Screening, Identification and Application of a Plant Lactobacillus Strain.</title>
        <authorList>
            <person name="Li Y.L."/>
        </authorList>
    </citation>
    <scope>NUCLEOTIDE SEQUENCE [LARGE SCALE GENOMIC DNA]</scope>
    <source>
        <strain evidence="1 2">JDB</strain>
    </source>
</reference>
<proteinExistence type="predicted"/>
<dbReference type="RefSeq" id="WP_340613436.1">
    <property type="nucleotide sequence ID" value="NZ_JBBNAW010000071.1"/>
</dbReference>
<protein>
    <submittedName>
        <fullName evidence="1">Uncharacterized protein</fullName>
    </submittedName>
</protein>
<feature type="non-terminal residue" evidence="1">
    <location>
        <position position="1"/>
    </location>
</feature>
<name>A0ABU9A9H2_9PSED</name>
<evidence type="ECO:0000313" key="1">
    <source>
        <dbReference type="EMBL" id="MEK2612336.1"/>
    </source>
</evidence>
<accession>A0ABU9A9H2</accession>
<evidence type="ECO:0000313" key="2">
    <source>
        <dbReference type="Proteomes" id="UP001386972"/>
    </source>
</evidence>